<feature type="compositionally biased region" description="Polar residues" evidence="1">
    <location>
        <begin position="298"/>
        <end position="314"/>
    </location>
</feature>
<dbReference type="Gene3D" id="3.90.1640.10">
    <property type="entry name" value="inorganic pyrophosphatase (n-terminal core)"/>
    <property type="match status" value="1"/>
</dbReference>
<evidence type="ECO:0000313" key="2">
    <source>
        <dbReference type="EMBL" id="MCA9380246.1"/>
    </source>
</evidence>
<reference evidence="2" key="2">
    <citation type="journal article" date="2021" name="Microbiome">
        <title>Successional dynamics and alternative stable states in a saline activated sludge microbial community over 9 years.</title>
        <authorList>
            <person name="Wang Y."/>
            <person name="Ye J."/>
            <person name="Ju F."/>
            <person name="Liu L."/>
            <person name="Boyd J.A."/>
            <person name="Deng Y."/>
            <person name="Parks D.H."/>
            <person name="Jiang X."/>
            <person name="Yin X."/>
            <person name="Woodcroft B.J."/>
            <person name="Tyson G.W."/>
            <person name="Hugenholtz P."/>
            <person name="Polz M.F."/>
            <person name="Zhang T."/>
        </authorList>
    </citation>
    <scope>NUCLEOTIDE SEQUENCE</scope>
    <source>
        <strain evidence="2">HKST-UBA15</strain>
    </source>
</reference>
<reference evidence="2" key="1">
    <citation type="submission" date="2020-04" db="EMBL/GenBank/DDBJ databases">
        <authorList>
            <person name="Zhang T."/>
        </authorList>
    </citation>
    <scope>NUCLEOTIDE SEQUENCE</scope>
    <source>
        <strain evidence="2">HKST-UBA15</strain>
    </source>
</reference>
<dbReference type="EMBL" id="JAGQLL010000042">
    <property type="protein sequence ID" value="MCA9380246.1"/>
    <property type="molecule type" value="Genomic_DNA"/>
</dbReference>
<protein>
    <submittedName>
        <fullName evidence="2">Uncharacterized protein</fullName>
    </submittedName>
</protein>
<evidence type="ECO:0000313" key="3">
    <source>
        <dbReference type="Proteomes" id="UP000745577"/>
    </source>
</evidence>
<organism evidence="2 3">
    <name type="scientific">Candidatus Dojkabacteria bacterium</name>
    <dbReference type="NCBI Taxonomy" id="2099670"/>
    <lineage>
        <taxon>Bacteria</taxon>
        <taxon>Candidatus Dojkabacteria</taxon>
    </lineage>
</organism>
<evidence type="ECO:0000256" key="1">
    <source>
        <dbReference type="SAM" id="MobiDB-lite"/>
    </source>
</evidence>
<comment type="caution">
    <text evidence="2">The sequence shown here is derived from an EMBL/GenBank/DDBJ whole genome shotgun (WGS) entry which is preliminary data.</text>
</comment>
<dbReference type="AlphaFoldDB" id="A0A955I8A7"/>
<dbReference type="Proteomes" id="UP000745577">
    <property type="component" value="Unassembled WGS sequence"/>
</dbReference>
<proteinExistence type="predicted"/>
<name>A0A955I8A7_9BACT</name>
<accession>A0A955I8A7</accession>
<feature type="region of interest" description="Disordered" evidence="1">
    <location>
        <begin position="223"/>
        <end position="314"/>
    </location>
</feature>
<feature type="compositionally biased region" description="Basic and acidic residues" evidence="1">
    <location>
        <begin position="223"/>
        <end position="267"/>
    </location>
</feature>
<sequence>MDVIKAQSILIIPKQSSDPSVILSALVLGRTLTENGKHVSYYLDETISKSIDIFYDGEKIINDTNSRNELIVKLDKVKSTITHLDWNQDQEELTIKLISNEGEIGSPDISITHTNQNFDLRIFIQARKEDLESRSNAKDTSVFSGTSVHLLEESDINTPITVFKFIKKTKYKLSLQNSENLLIALRNSTNNFTTGISSESFLVAAELLSITEKSNQVQNAIVEEKAENENTKKPSTESKVSPVEKVDLPKETIKTDKKPIVKPEEKNFATPEELPADYDPLSPATTLPEPIKLETNKVIPQTEANSPLPQASQN</sequence>
<gene>
    <name evidence="2" type="ORF">KC675_03665</name>
</gene>